<dbReference type="AlphaFoldDB" id="A0A249W6K5"/>
<dbReference type="EMBL" id="CP023248">
    <property type="protein sequence ID" value="ASZ52187.1"/>
    <property type="molecule type" value="Genomic_DNA"/>
</dbReference>
<evidence type="ECO:0000256" key="1">
    <source>
        <dbReference type="SAM" id="SignalP"/>
    </source>
</evidence>
<proteinExistence type="predicted"/>
<gene>
    <name evidence="2" type="ORF">YA91_17355</name>
</gene>
<feature type="signal peptide" evidence="1">
    <location>
        <begin position="1"/>
        <end position="29"/>
    </location>
</feature>
<organism evidence="2">
    <name type="scientific">Vibrio parahaemolyticus</name>
    <dbReference type="NCBI Taxonomy" id="670"/>
    <lineage>
        <taxon>Bacteria</taxon>
        <taxon>Pseudomonadati</taxon>
        <taxon>Pseudomonadota</taxon>
        <taxon>Gammaproteobacteria</taxon>
        <taxon>Vibrionales</taxon>
        <taxon>Vibrionaceae</taxon>
        <taxon>Vibrio</taxon>
    </lineage>
</organism>
<sequence>MSNTSKQTRKFVKILFFALLALLSGCNGWTNPERAIFEKYHQRLANVLDVPPRELNEVSAITIPDKRALYQELPRLSLGLLESYQLRQCGLFNLIAEKNSQLGKVQDPFHDLDYQTTLLNTLNGCLTEYPLSEDERTTLTRLYEQKWQHLPVHLDNVLLTSETMRKQLTASSWLSAKSRNQTAHVSETFHALNAMYETPKGVISRLPSFSFVQYQEEMEKSRLMGKVYFTLNSTSEWLDVTTKLLENNQERIVCGKNRDTTQFRYLRNVFQSIYVEEVQPYLAFVDSTYQQLNDGAILIEHRMELHGESYGVIKAHEQFRTKTLEHVKFWQGLFKRCGVVVGNSPTP</sequence>
<feature type="chain" id="PRO_5030042553" evidence="1">
    <location>
        <begin position="30"/>
        <end position="347"/>
    </location>
</feature>
<dbReference type="InterPro" id="IPR021431">
    <property type="entry name" value="DUF3080"/>
</dbReference>
<protein>
    <submittedName>
        <fullName evidence="2">DUF3080 domain-containing protein</fullName>
    </submittedName>
</protein>
<reference evidence="2" key="1">
    <citation type="submission" date="2017-09" db="EMBL/GenBank/DDBJ databases">
        <authorList>
            <person name="Ehlers B."/>
            <person name="Leendertz F.H."/>
        </authorList>
    </citation>
    <scope>NUCLEOTIDE SEQUENCE</scope>
    <source>
        <strain evidence="2">MAVP-26</strain>
    </source>
</reference>
<dbReference type="PROSITE" id="PS51257">
    <property type="entry name" value="PROKAR_LIPOPROTEIN"/>
    <property type="match status" value="1"/>
</dbReference>
<dbReference type="Pfam" id="PF11279">
    <property type="entry name" value="DUF3080"/>
    <property type="match status" value="1"/>
</dbReference>
<name>A0A249W6K5_VIBPH</name>
<evidence type="ECO:0000313" key="2">
    <source>
        <dbReference type="EMBL" id="ASZ52187.1"/>
    </source>
</evidence>
<accession>A0A249W6K5</accession>
<keyword evidence="1" id="KW-0732">Signal</keyword>